<dbReference type="Proteomes" id="UP000236497">
    <property type="component" value="Unassembled WGS sequence"/>
</dbReference>
<feature type="transmembrane region" description="Helical" evidence="6">
    <location>
        <begin position="142"/>
        <end position="162"/>
    </location>
</feature>
<feature type="transmembrane region" description="Helical" evidence="6">
    <location>
        <begin position="86"/>
        <end position="106"/>
    </location>
</feature>
<dbReference type="GO" id="GO:0016020">
    <property type="term" value="C:membrane"/>
    <property type="evidence" value="ECO:0007669"/>
    <property type="project" value="UniProtKB-SubCell"/>
</dbReference>
<protein>
    <submittedName>
        <fullName evidence="7">Putative membrane protein</fullName>
    </submittedName>
</protein>
<keyword evidence="8" id="KW-1185">Reference proteome</keyword>
<evidence type="ECO:0000256" key="5">
    <source>
        <dbReference type="ARBA" id="ARBA00023136"/>
    </source>
</evidence>
<accession>A0A0H5SF42</accession>
<evidence type="ECO:0000313" key="8">
    <source>
        <dbReference type="Proteomes" id="UP000236497"/>
    </source>
</evidence>
<evidence type="ECO:0000256" key="2">
    <source>
        <dbReference type="ARBA" id="ARBA00007375"/>
    </source>
</evidence>
<evidence type="ECO:0000256" key="3">
    <source>
        <dbReference type="ARBA" id="ARBA00022692"/>
    </source>
</evidence>
<reference evidence="7 8" key="1">
    <citation type="submission" date="2015-06" db="EMBL/GenBank/DDBJ databases">
        <authorList>
            <person name="Wibberg Daniel"/>
        </authorList>
    </citation>
    <scope>NUCLEOTIDE SEQUENCE [LARGE SCALE GENOMIC DNA]</scope>
    <source>
        <strain evidence="7 8">T3/55T</strain>
    </source>
</reference>
<evidence type="ECO:0000313" key="7">
    <source>
        <dbReference type="EMBL" id="CRZ33625.1"/>
    </source>
</evidence>
<feature type="transmembrane region" description="Helical" evidence="6">
    <location>
        <begin position="210"/>
        <end position="231"/>
    </location>
</feature>
<evidence type="ECO:0000256" key="4">
    <source>
        <dbReference type="ARBA" id="ARBA00022989"/>
    </source>
</evidence>
<organism evidence="7 8">
    <name type="scientific">Herbinix hemicellulosilytica</name>
    <dbReference type="NCBI Taxonomy" id="1564487"/>
    <lineage>
        <taxon>Bacteria</taxon>
        <taxon>Bacillati</taxon>
        <taxon>Bacillota</taxon>
        <taxon>Clostridia</taxon>
        <taxon>Lachnospirales</taxon>
        <taxon>Lachnospiraceae</taxon>
        <taxon>Herbinix</taxon>
    </lineage>
</organism>
<comment type="subcellular location">
    <subcellularLocation>
        <location evidence="1">Membrane</location>
        <topology evidence="1">Multi-pass membrane protein</topology>
    </subcellularLocation>
</comment>
<keyword evidence="3 6" id="KW-0812">Transmembrane</keyword>
<evidence type="ECO:0000256" key="1">
    <source>
        <dbReference type="ARBA" id="ARBA00004141"/>
    </source>
</evidence>
<feature type="transmembrane region" description="Helical" evidence="6">
    <location>
        <begin position="62"/>
        <end position="80"/>
    </location>
</feature>
<keyword evidence="5 6" id="KW-0472">Membrane</keyword>
<sequence>MKERRQYKYPFIILQLILYISFLYLDITGGNILLSNYIKFTVVALCFLYVLLIRAKDNSKKTLLFLRLALFFTLISDMLILLLDLYFYGVLTFIIAQQMHGIRISLLGKRNHLFNELLRRFSYQILFTFAVCLFLWKLNVSINALLTVSIFYFICILSNTIRSLHLAANFRERGFIYLAAGLVLFLLCDINVGLFNMSDFLLVGPVYGKIYLISSVLMWTFYAPSQILIALSEDKM</sequence>
<keyword evidence="4 6" id="KW-1133">Transmembrane helix</keyword>
<dbReference type="AlphaFoldDB" id="A0A0H5SF42"/>
<name>A0A0H5SF42_HERHM</name>
<dbReference type="OrthoDB" id="1707404at2"/>
<feature type="transmembrane region" description="Helical" evidence="6">
    <location>
        <begin position="37"/>
        <end position="55"/>
    </location>
</feature>
<feature type="transmembrane region" description="Helical" evidence="6">
    <location>
        <begin position="174"/>
        <end position="198"/>
    </location>
</feature>
<comment type="similarity">
    <text evidence="2">Belongs to the TMEM86 family.</text>
</comment>
<proteinExistence type="inferred from homology"/>
<feature type="transmembrane region" description="Helical" evidence="6">
    <location>
        <begin position="7"/>
        <end position="25"/>
    </location>
</feature>
<dbReference type="Pfam" id="PF07947">
    <property type="entry name" value="YhhN"/>
    <property type="match status" value="1"/>
</dbReference>
<gene>
    <name evidence="7" type="ORF">HHT355_0419</name>
</gene>
<dbReference type="InterPro" id="IPR012506">
    <property type="entry name" value="TMEM86B-like"/>
</dbReference>
<dbReference type="EMBL" id="CVTD020000008">
    <property type="protein sequence ID" value="CRZ33625.1"/>
    <property type="molecule type" value="Genomic_DNA"/>
</dbReference>
<evidence type="ECO:0000256" key="6">
    <source>
        <dbReference type="SAM" id="Phobius"/>
    </source>
</evidence>
<dbReference type="RefSeq" id="WP_103201793.1">
    <property type="nucleotide sequence ID" value="NZ_CVTD020000008.1"/>
</dbReference>
<feature type="transmembrane region" description="Helical" evidence="6">
    <location>
        <begin position="118"/>
        <end position="136"/>
    </location>
</feature>